<gene>
    <name evidence="1" type="ORF">ADL15_39905</name>
</gene>
<dbReference type="AlphaFoldDB" id="A0A117MMV3"/>
<dbReference type="EMBL" id="LLZH01000310">
    <property type="protein sequence ID" value="KUL25871.1"/>
    <property type="molecule type" value="Genomic_DNA"/>
</dbReference>
<dbReference type="Proteomes" id="UP000053244">
    <property type="component" value="Unassembled WGS sequence"/>
</dbReference>
<sequence>MTLATTLPVQADNDPQSLVDPETFDKLALHFAAEQEVTKTYARRAVGQMLLMLKAHADSKHDPDFGRLLPDGRSYRVVPTEPVDAAWHVSLQHTEPYAAACEQIAGGFVHHVPILTEGMADGSSMEYTRQALEATGYYIDPEFWDGEAKSCCPPNPGI</sequence>
<comment type="caution">
    <text evidence="1">The sequence shown here is derived from an EMBL/GenBank/DDBJ whole genome shotgun (WGS) entry which is preliminary data.</text>
</comment>
<accession>A0A117MMV3</accession>
<reference evidence="1 2" key="1">
    <citation type="submission" date="2015-10" db="EMBL/GenBank/DDBJ databases">
        <authorList>
            <person name="Gilbert D.G."/>
        </authorList>
    </citation>
    <scope>NUCLEOTIDE SEQUENCE [LARGE SCALE GENOMIC DNA]</scope>
    <source>
        <strain evidence="1 2">NRRL B-16712</strain>
    </source>
</reference>
<proteinExistence type="predicted"/>
<dbReference type="RefSeq" id="WP_067703033.1">
    <property type="nucleotide sequence ID" value="NZ_LLZH01000310.1"/>
</dbReference>
<evidence type="ECO:0000313" key="2">
    <source>
        <dbReference type="Proteomes" id="UP000053244"/>
    </source>
</evidence>
<dbReference type="OrthoDB" id="5328543at2"/>
<name>A0A117MMV3_9ACTN</name>
<evidence type="ECO:0000313" key="1">
    <source>
        <dbReference type="EMBL" id="KUL25871.1"/>
    </source>
</evidence>
<protein>
    <submittedName>
        <fullName evidence="1">Uncharacterized protein</fullName>
    </submittedName>
</protein>
<keyword evidence="2" id="KW-1185">Reference proteome</keyword>
<organism evidence="1 2">
    <name type="scientific">Actinoplanes awajinensis subsp. mycoplanecinus</name>
    <dbReference type="NCBI Taxonomy" id="135947"/>
    <lineage>
        <taxon>Bacteria</taxon>
        <taxon>Bacillati</taxon>
        <taxon>Actinomycetota</taxon>
        <taxon>Actinomycetes</taxon>
        <taxon>Micromonosporales</taxon>
        <taxon>Micromonosporaceae</taxon>
        <taxon>Actinoplanes</taxon>
    </lineage>
</organism>